<dbReference type="AlphaFoldDB" id="A0A7E4VAQ2"/>
<feature type="domain" description="PAZ" evidence="2">
    <location>
        <begin position="336"/>
        <end position="441"/>
    </location>
</feature>
<evidence type="ECO:0000259" key="3">
    <source>
        <dbReference type="PROSITE" id="PS50822"/>
    </source>
</evidence>
<evidence type="ECO:0000256" key="1">
    <source>
        <dbReference type="SAM" id="MobiDB-lite"/>
    </source>
</evidence>
<dbReference type="CDD" id="cd02846">
    <property type="entry name" value="PAZ_argonaute_like"/>
    <property type="match status" value="1"/>
</dbReference>
<reference evidence="4" key="1">
    <citation type="journal article" date="2013" name="Genetics">
        <title>The draft genome and transcriptome of Panagrellus redivivus are shaped by the harsh demands of a free-living lifestyle.</title>
        <authorList>
            <person name="Srinivasan J."/>
            <person name="Dillman A.R."/>
            <person name="Macchietto M.G."/>
            <person name="Heikkinen L."/>
            <person name="Lakso M."/>
            <person name="Fracchia K.M."/>
            <person name="Antoshechkin I."/>
            <person name="Mortazavi A."/>
            <person name="Wong G."/>
            <person name="Sternberg P.W."/>
        </authorList>
    </citation>
    <scope>NUCLEOTIDE SEQUENCE [LARGE SCALE GENOMIC DNA]</scope>
    <source>
        <strain evidence="4">MT8872</strain>
    </source>
</reference>
<dbReference type="SUPFAM" id="SSF101690">
    <property type="entry name" value="PAZ domain"/>
    <property type="match status" value="1"/>
</dbReference>
<protein>
    <submittedName>
        <fullName evidence="5">Piwi domain-containing protein</fullName>
    </submittedName>
</protein>
<dbReference type="Proteomes" id="UP000492821">
    <property type="component" value="Unassembled WGS sequence"/>
</dbReference>
<dbReference type="Pfam" id="PF02171">
    <property type="entry name" value="Piwi"/>
    <property type="match status" value="1"/>
</dbReference>
<feature type="compositionally biased region" description="Basic and acidic residues" evidence="1">
    <location>
        <begin position="16"/>
        <end position="27"/>
    </location>
</feature>
<feature type="domain" description="Piwi" evidence="3">
    <location>
        <begin position="604"/>
        <end position="912"/>
    </location>
</feature>
<proteinExistence type="predicted"/>
<evidence type="ECO:0000259" key="2">
    <source>
        <dbReference type="PROSITE" id="PS50821"/>
    </source>
</evidence>
<sequence>MHHRSGSSSSRSGGPYDRRDSGDHNPDRSGSSGRGGYGGRGSGGGYGGRGNGGGGGGGGYGGRGSGGGDRNPGAGPVLPLNSLGRGVINVPPTLPVVTPKTVQCNATLLDLRKAKPIYQYELKLKGFKMRPGKKDEEGTEIFRAANNDGSKNAKYLAFNDIFRILLEENPTFFRSEEKDGKDYKHLYAFDRSCLFYCTLDLLEKKVERLFTIETSKIKYEFRSFVAQFKKIEIRLVQTGLLDVKNVRNLNPAEQRPILQFLDILFDQEAYKSNLFHVFGHKMFFRESHIPIETKDGKSFNDSYGLKTGLQKSVRATKEGLVLQVDAKQSVFYVPLPLFKFLEYQGVPKDALMDPKHKGRVLKLLRGLMVETVHLDKKRTFVIAKLTDRAAKDITFEYGPDRRKISVAKYYEEHYKPLEEPGFICVDNRRSIYPLEVLQVVAGQRVPREKQEDQLTAIMIKQCQTAPSKLIEEITENSGKAGFRNNPIVKASGVRLSTPIIVNGEEIPKPAIVYKDNVQQLLRGANWTQACQFTQSGRVNRMAVVIADDLKHNDPEAYARKIQKDARDLGLTIRDYKLIDMPSSERYHGESIRRFAIGLANEGFDLLLFLGDSKELHAGIKFSELQTRVVTQQIKISSMKKGRDTSQNILRKTNLKTGGCNHEIATAPINLKAFSGVDIIRSLLGNTVIVGVEMVHPAPMTRHERMEKVDCPDPICVGIACTHNSKANIKHGGEYFYIPRGTDTIRHSKLAENCIEAVKEFHVNEQRYPKNLLILRGGKSEGSFDDVIQTECGAVVQALQKANITCNTTMLVVQRQTNHRIFLPQAELTHRKNAQCEEQNVTPGTCITAGITNANYPEFIMMAHRPILGTAKPIVGTLIFESTKGSLSLDQLKHLTHALCYHNEHITAPTALPNILRCATQQAQRGFNNWKYALKHGHLPEPTLTLTPAEREALTADQEYDMIQGILDRNFPELRNKIRSSRFYA</sequence>
<dbReference type="InterPro" id="IPR003100">
    <property type="entry name" value="PAZ_dom"/>
</dbReference>
<dbReference type="InterPro" id="IPR012337">
    <property type="entry name" value="RNaseH-like_sf"/>
</dbReference>
<dbReference type="Gene3D" id="3.30.420.10">
    <property type="entry name" value="Ribonuclease H-like superfamily/Ribonuclease H"/>
    <property type="match status" value="1"/>
</dbReference>
<dbReference type="Gene3D" id="2.170.260.10">
    <property type="entry name" value="paz domain"/>
    <property type="match status" value="1"/>
</dbReference>
<reference evidence="5" key="2">
    <citation type="submission" date="2020-10" db="UniProtKB">
        <authorList>
            <consortium name="WormBaseParasite"/>
        </authorList>
    </citation>
    <scope>IDENTIFICATION</scope>
</reference>
<evidence type="ECO:0000313" key="4">
    <source>
        <dbReference type="Proteomes" id="UP000492821"/>
    </source>
</evidence>
<dbReference type="SMART" id="SM00950">
    <property type="entry name" value="Piwi"/>
    <property type="match status" value="1"/>
</dbReference>
<dbReference type="PROSITE" id="PS50821">
    <property type="entry name" value="PAZ"/>
    <property type="match status" value="1"/>
</dbReference>
<dbReference type="Pfam" id="PF02170">
    <property type="entry name" value="PAZ"/>
    <property type="match status" value="1"/>
</dbReference>
<dbReference type="GO" id="GO:0003723">
    <property type="term" value="F:RNA binding"/>
    <property type="evidence" value="ECO:0007669"/>
    <property type="project" value="InterPro"/>
</dbReference>
<dbReference type="InterPro" id="IPR003165">
    <property type="entry name" value="Piwi"/>
</dbReference>
<feature type="region of interest" description="Disordered" evidence="1">
    <location>
        <begin position="1"/>
        <end position="78"/>
    </location>
</feature>
<evidence type="ECO:0000313" key="5">
    <source>
        <dbReference type="WBParaSite" id="Pan_g18549.t1"/>
    </source>
</evidence>
<name>A0A7E4VAQ2_PANRE</name>
<feature type="compositionally biased region" description="Gly residues" evidence="1">
    <location>
        <begin position="32"/>
        <end position="70"/>
    </location>
</feature>
<dbReference type="InterPro" id="IPR036085">
    <property type="entry name" value="PAZ_dom_sf"/>
</dbReference>
<feature type="compositionally biased region" description="Low complexity" evidence="1">
    <location>
        <begin position="1"/>
        <end position="15"/>
    </location>
</feature>
<dbReference type="Gene3D" id="3.40.50.2300">
    <property type="match status" value="1"/>
</dbReference>
<dbReference type="SUPFAM" id="SSF53098">
    <property type="entry name" value="Ribonuclease H-like"/>
    <property type="match status" value="1"/>
</dbReference>
<dbReference type="PROSITE" id="PS50822">
    <property type="entry name" value="PIWI"/>
    <property type="match status" value="1"/>
</dbReference>
<dbReference type="InterPro" id="IPR036397">
    <property type="entry name" value="RNaseH_sf"/>
</dbReference>
<dbReference type="WBParaSite" id="Pan_g18549.t1">
    <property type="protein sequence ID" value="Pan_g18549.t1"/>
    <property type="gene ID" value="Pan_g18549"/>
</dbReference>
<organism evidence="4 5">
    <name type="scientific">Panagrellus redivivus</name>
    <name type="common">Microworm</name>
    <dbReference type="NCBI Taxonomy" id="6233"/>
    <lineage>
        <taxon>Eukaryota</taxon>
        <taxon>Metazoa</taxon>
        <taxon>Ecdysozoa</taxon>
        <taxon>Nematoda</taxon>
        <taxon>Chromadorea</taxon>
        <taxon>Rhabditida</taxon>
        <taxon>Tylenchina</taxon>
        <taxon>Panagrolaimomorpha</taxon>
        <taxon>Panagrolaimoidea</taxon>
        <taxon>Panagrolaimidae</taxon>
        <taxon>Panagrellus</taxon>
    </lineage>
</organism>
<keyword evidence="4" id="KW-1185">Reference proteome</keyword>
<accession>A0A7E4VAQ2</accession>
<dbReference type="PANTHER" id="PTHR22891">
    <property type="entry name" value="EUKARYOTIC TRANSLATION INITIATION FACTOR 2C"/>
    <property type="match status" value="1"/>
</dbReference>